<evidence type="ECO:0000313" key="1">
    <source>
        <dbReference type="EMBL" id="EDN00767.1"/>
    </source>
</evidence>
<reference evidence="1 2" key="2">
    <citation type="submission" date="2007-06" db="EMBL/GenBank/DDBJ databases">
        <title>Draft genome sequence of Pseudoflavonifractor capillosus ATCC 29799.</title>
        <authorList>
            <person name="Sudarsanam P."/>
            <person name="Ley R."/>
            <person name="Guruge J."/>
            <person name="Turnbaugh P.J."/>
            <person name="Mahowald M."/>
            <person name="Liep D."/>
            <person name="Gordon J."/>
        </authorList>
    </citation>
    <scope>NUCLEOTIDE SEQUENCE [LARGE SCALE GENOMIC DNA]</scope>
    <source>
        <strain evidence="1 2">ATCC 29799</strain>
    </source>
</reference>
<gene>
    <name evidence="1" type="ORF">BACCAP_01533</name>
</gene>
<sequence>MSSQSGAAPKISRMTDYRFKKFWGIFLRFYLELLR</sequence>
<reference evidence="1 2" key="1">
    <citation type="submission" date="2007-04" db="EMBL/GenBank/DDBJ databases">
        <authorList>
            <person name="Fulton L."/>
            <person name="Clifton S."/>
            <person name="Fulton B."/>
            <person name="Xu J."/>
            <person name="Minx P."/>
            <person name="Pepin K.H."/>
            <person name="Johnson M."/>
            <person name="Thiruvilangam P."/>
            <person name="Bhonagiri V."/>
            <person name="Nash W.E."/>
            <person name="Mardis E.R."/>
            <person name="Wilson R.K."/>
        </authorList>
    </citation>
    <scope>NUCLEOTIDE SEQUENCE [LARGE SCALE GENOMIC DNA]</scope>
    <source>
        <strain evidence="1 2">ATCC 29799</strain>
    </source>
</reference>
<dbReference type="AlphaFoldDB" id="A6NTK4"/>
<comment type="caution">
    <text evidence="1">The sequence shown here is derived from an EMBL/GenBank/DDBJ whole genome shotgun (WGS) entry which is preliminary data.</text>
</comment>
<dbReference type="STRING" id="411467.BACCAP_01533"/>
<dbReference type="EMBL" id="AAXG02000010">
    <property type="protein sequence ID" value="EDN00767.1"/>
    <property type="molecule type" value="Genomic_DNA"/>
</dbReference>
<organism evidence="1 2">
    <name type="scientific">Pseudoflavonifractor capillosus ATCC 29799</name>
    <dbReference type="NCBI Taxonomy" id="411467"/>
    <lineage>
        <taxon>Bacteria</taxon>
        <taxon>Bacillati</taxon>
        <taxon>Bacillota</taxon>
        <taxon>Clostridia</taxon>
        <taxon>Eubacteriales</taxon>
        <taxon>Oscillospiraceae</taxon>
        <taxon>Pseudoflavonifractor</taxon>
    </lineage>
</organism>
<dbReference type="Proteomes" id="UP000003639">
    <property type="component" value="Unassembled WGS sequence"/>
</dbReference>
<keyword evidence="2" id="KW-1185">Reference proteome</keyword>
<proteinExistence type="predicted"/>
<evidence type="ECO:0000313" key="2">
    <source>
        <dbReference type="Proteomes" id="UP000003639"/>
    </source>
</evidence>
<accession>A6NTK4</accession>
<name>A6NTK4_9FIRM</name>
<protein>
    <submittedName>
        <fullName evidence="1">Uncharacterized protein</fullName>
    </submittedName>
</protein>